<keyword evidence="2" id="KW-0396">Initiation factor</keyword>
<name>A0A381SDR8_9ZZZZ</name>
<proteinExistence type="inferred from homology"/>
<gene>
    <name evidence="6" type="ORF">METZ01_LOCUS54315</name>
</gene>
<evidence type="ECO:0000256" key="3">
    <source>
        <dbReference type="ARBA" id="ARBA00022917"/>
    </source>
</evidence>
<sequence>MAQELGLDLVEVADQANPPVCRVMDYGKFKYEHSQKAKESRKKATRVLVKEMKYRPKIGVGDFATKTRKVEGFLSEGSKVKITIMFRGREMQHPELGRRILDR</sequence>
<dbReference type="InterPro" id="IPR036787">
    <property type="entry name" value="T_IF-3_N_sf"/>
</dbReference>
<evidence type="ECO:0000256" key="2">
    <source>
        <dbReference type="ARBA" id="ARBA00022540"/>
    </source>
</evidence>
<dbReference type="GO" id="GO:0032790">
    <property type="term" value="P:ribosome disassembly"/>
    <property type="evidence" value="ECO:0007669"/>
    <property type="project" value="TreeGrafter"/>
</dbReference>
<dbReference type="PANTHER" id="PTHR10938:SF0">
    <property type="entry name" value="TRANSLATION INITIATION FACTOR IF-3, MITOCHONDRIAL"/>
    <property type="match status" value="1"/>
</dbReference>
<dbReference type="NCBIfam" id="TIGR00168">
    <property type="entry name" value="infC"/>
    <property type="match status" value="1"/>
</dbReference>
<comment type="similarity">
    <text evidence="1">Belongs to the IF-3 family.</text>
</comment>
<dbReference type="Pfam" id="PF05198">
    <property type="entry name" value="IF3_N"/>
    <property type="match status" value="1"/>
</dbReference>
<dbReference type="SUPFAM" id="SSF54364">
    <property type="entry name" value="Translation initiation factor IF3, N-terminal domain"/>
    <property type="match status" value="1"/>
</dbReference>
<dbReference type="GO" id="GO:0043022">
    <property type="term" value="F:ribosome binding"/>
    <property type="evidence" value="ECO:0007669"/>
    <property type="project" value="TreeGrafter"/>
</dbReference>
<feature type="domain" description="Translation initiation factor 3 C-terminal" evidence="4">
    <location>
        <begin position="49"/>
        <end position="103"/>
    </location>
</feature>
<dbReference type="EMBL" id="UINC01002906">
    <property type="protein sequence ID" value="SVA01461.1"/>
    <property type="molecule type" value="Genomic_DNA"/>
</dbReference>
<reference evidence="6" key="1">
    <citation type="submission" date="2018-05" db="EMBL/GenBank/DDBJ databases">
        <authorList>
            <person name="Lanie J.A."/>
            <person name="Ng W.-L."/>
            <person name="Kazmierczak K.M."/>
            <person name="Andrzejewski T.M."/>
            <person name="Davidsen T.M."/>
            <person name="Wayne K.J."/>
            <person name="Tettelin H."/>
            <person name="Glass J.I."/>
            <person name="Rusch D."/>
            <person name="Podicherti R."/>
            <person name="Tsui H.-C.T."/>
            <person name="Winkler M.E."/>
        </authorList>
    </citation>
    <scope>NUCLEOTIDE SEQUENCE</scope>
</reference>
<evidence type="ECO:0000259" key="5">
    <source>
        <dbReference type="Pfam" id="PF05198"/>
    </source>
</evidence>
<dbReference type="Gene3D" id="3.30.110.10">
    <property type="entry name" value="Translation initiation factor 3 (IF-3), C-terminal domain"/>
    <property type="match status" value="1"/>
</dbReference>
<dbReference type="PANTHER" id="PTHR10938">
    <property type="entry name" value="TRANSLATION INITIATION FACTOR IF-3"/>
    <property type="match status" value="1"/>
</dbReference>
<dbReference type="InterPro" id="IPR019813">
    <property type="entry name" value="Translation_initiation_fac3_CS"/>
</dbReference>
<evidence type="ECO:0008006" key="7">
    <source>
        <dbReference type="Google" id="ProtNLM"/>
    </source>
</evidence>
<evidence type="ECO:0000256" key="1">
    <source>
        <dbReference type="ARBA" id="ARBA00005439"/>
    </source>
</evidence>
<dbReference type="Gene3D" id="3.10.20.80">
    <property type="entry name" value="Translation initiation factor 3 (IF-3), N-terminal domain"/>
    <property type="match status" value="1"/>
</dbReference>
<feature type="non-terminal residue" evidence="6">
    <location>
        <position position="103"/>
    </location>
</feature>
<dbReference type="SUPFAM" id="SSF55200">
    <property type="entry name" value="Translation initiation factor IF3, C-terminal domain"/>
    <property type="match status" value="1"/>
</dbReference>
<dbReference type="InterPro" id="IPR019815">
    <property type="entry name" value="Translation_initiation_fac_3_C"/>
</dbReference>
<dbReference type="PROSITE" id="PS00938">
    <property type="entry name" value="IF3"/>
    <property type="match status" value="1"/>
</dbReference>
<feature type="domain" description="Translation initiation factor 3 N-terminal" evidence="5">
    <location>
        <begin position="1"/>
        <end position="39"/>
    </location>
</feature>
<dbReference type="InterPro" id="IPR001288">
    <property type="entry name" value="Translation_initiation_fac_3"/>
</dbReference>
<protein>
    <recommendedName>
        <fullName evidence="7">Translation initiation factor 3 N-terminal domain-containing protein</fullName>
    </recommendedName>
</protein>
<organism evidence="6">
    <name type="scientific">marine metagenome</name>
    <dbReference type="NCBI Taxonomy" id="408172"/>
    <lineage>
        <taxon>unclassified sequences</taxon>
        <taxon>metagenomes</taxon>
        <taxon>ecological metagenomes</taxon>
    </lineage>
</organism>
<dbReference type="AlphaFoldDB" id="A0A381SDR8"/>
<dbReference type="GO" id="GO:0016020">
    <property type="term" value="C:membrane"/>
    <property type="evidence" value="ECO:0007669"/>
    <property type="project" value="TreeGrafter"/>
</dbReference>
<accession>A0A381SDR8</accession>
<keyword evidence="3" id="KW-0648">Protein biosynthesis</keyword>
<dbReference type="InterPro" id="IPR019814">
    <property type="entry name" value="Translation_initiation_fac_3_N"/>
</dbReference>
<dbReference type="Pfam" id="PF00707">
    <property type="entry name" value="IF3_C"/>
    <property type="match status" value="1"/>
</dbReference>
<dbReference type="InterPro" id="IPR036788">
    <property type="entry name" value="T_IF-3_C_sf"/>
</dbReference>
<evidence type="ECO:0000313" key="6">
    <source>
        <dbReference type="EMBL" id="SVA01461.1"/>
    </source>
</evidence>
<dbReference type="GO" id="GO:0003743">
    <property type="term" value="F:translation initiation factor activity"/>
    <property type="evidence" value="ECO:0007669"/>
    <property type="project" value="UniProtKB-KW"/>
</dbReference>
<dbReference type="GO" id="GO:0005829">
    <property type="term" value="C:cytosol"/>
    <property type="evidence" value="ECO:0007669"/>
    <property type="project" value="TreeGrafter"/>
</dbReference>
<evidence type="ECO:0000259" key="4">
    <source>
        <dbReference type="Pfam" id="PF00707"/>
    </source>
</evidence>